<dbReference type="InterPro" id="IPR053082">
    <property type="entry name" value="Nuclear_GTPase_SLIP-GC"/>
</dbReference>
<dbReference type="Ensembl" id="ENSACDT00005005762.1">
    <property type="protein sequence ID" value="ENSACDP00005004807.1"/>
    <property type="gene ID" value="ENSACDG00005003512.1"/>
</dbReference>
<protein>
    <recommendedName>
        <fullName evidence="2">Dynamin N-terminal domain-containing protein</fullName>
    </recommendedName>
</protein>
<organism evidence="3 4">
    <name type="scientific">Anser cygnoides</name>
    <name type="common">Swan goose</name>
    <dbReference type="NCBI Taxonomy" id="8845"/>
    <lineage>
        <taxon>Eukaryota</taxon>
        <taxon>Metazoa</taxon>
        <taxon>Chordata</taxon>
        <taxon>Craniata</taxon>
        <taxon>Vertebrata</taxon>
        <taxon>Euteleostomi</taxon>
        <taxon>Archelosauria</taxon>
        <taxon>Archosauria</taxon>
        <taxon>Dinosauria</taxon>
        <taxon>Saurischia</taxon>
        <taxon>Theropoda</taxon>
        <taxon>Coelurosauria</taxon>
        <taxon>Aves</taxon>
        <taxon>Neognathae</taxon>
        <taxon>Galloanserae</taxon>
        <taxon>Anseriformes</taxon>
        <taxon>Anatidae</taxon>
        <taxon>Anserinae</taxon>
        <taxon>Anser</taxon>
    </lineage>
</organism>
<dbReference type="Proteomes" id="UP000694521">
    <property type="component" value="Unplaced"/>
</dbReference>
<feature type="region of interest" description="Disordered" evidence="1">
    <location>
        <begin position="1"/>
        <end position="25"/>
    </location>
</feature>
<feature type="domain" description="Dynamin N-terminal" evidence="2">
    <location>
        <begin position="88"/>
        <end position="328"/>
    </location>
</feature>
<keyword evidence="4" id="KW-1185">Reference proteome</keyword>
<accession>A0A8B9DG15</accession>
<reference evidence="3" key="2">
    <citation type="submission" date="2025-09" db="UniProtKB">
        <authorList>
            <consortium name="Ensembl"/>
        </authorList>
    </citation>
    <scope>IDENTIFICATION</scope>
</reference>
<dbReference type="PANTHER" id="PTHR47308">
    <property type="entry name" value="NUCLEAR GTPASE SLIP-GC"/>
    <property type="match status" value="1"/>
</dbReference>
<name>A0A8B9DG15_ANSCY</name>
<dbReference type="AlphaFoldDB" id="A0A8B9DG15"/>
<dbReference type="InterPro" id="IPR027417">
    <property type="entry name" value="P-loop_NTPase"/>
</dbReference>
<dbReference type="OrthoDB" id="3598281at2759"/>
<reference evidence="3" key="1">
    <citation type="submission" date="2025-08" db="UniProtKB">
        <authorList>
            <consortium name="Ensembl"/>
        </authorList>
    </citation>
    <scope>IDENTIFICATION</scope>
</reference>
<dbReference type="SUPFAM" id="SSF52540">
    <property type="entry name" value="P-loop containing nucleoside triphosphate hydrolases"/>
    <property type="match status" value="1"/>
</dbReference>
<dbReference type="Pfam" id="PF00350">
    <property type="entry name" value="Dynamin_N"/>
    <property type="match status" value="1"/>
</dbReference>
<dbReference type="PANTHER" id="PTHR47308:SF1">
    <property type="entry name" value="NUCLEAR GTPASE SLIP-GC"/>
    <property type="match status" value="1"/>
</dbReference>
<feature type="region of interest" description="Disordered" evidence="1">
    <location>
        <begin position="230"/>
        <end position="249"/>
    </location>
</feature>
<evidence type="ECO:0000256" key="1">
    <source>
        <dbReference type="SAM" id="MobiDB-lite"/>
    </source>
</evidence>
<evidence type="ECO:0000313" key="4">
    <source>
        <dbReference type="Proteomes" id="UP000694521"/>
    </source>
</evidence>
<proteinExistence type="predicted"/>
<evidence type="ECO:0000313" key="3">
    <source>
        <dbReference type="Ensembl" id="ENSACDP00005004807.1"/>
    </source>
</evidence>
<sequence length="753" mass="86262">MAESHGAENNAAEVTPKRPRMQGAFQQEERETLKKYKKMEDRVRKILTTSCEKITHLFFMKDMPGHLAYLRERITTLNSKLAFDPIRVGLFGSSGAGKSTLLNAILHERFFLPVSGTRACTSCQVQISTCRSKEYKANIFLLSNEEWMDEVRSLVTLLEMEREDGERDSDVQHAVKVLQAVYGEGAENRNYEDLMKAKPAITIPSSRVITLTTTEAEALSHKLDPYIRNQEGSEGIKAENPSDEEANTAPCNEQMRLWPLIKYVQVTLPASDFVPEGVIFVDIPGMGDSNKKRDEMWKESILECTSIWVVADVERVFGASTHENMLKEAITACMIGKCSDITFVVTKMDKINVDEYLRNHPSAPKDLTTRDAILETKRDLKTRKTRAIRDRMQRRLPSDTEVLQKSDLVFTVSAKEYWNPTVLMEEDTEISRLRDQIRKLYLNMKRNQLQENMQEILVIFSLVDVYHAVQLSPGPTAQQDGLNTFVSTKIQELKRIAQSIFDLMDLPLIKGVKSAKSSYKRKIEKIFAMGEKSRGFHRTLKAVCRRNGVYVSRVFHRVDINNCLAEPIYTEIDIMFANIFRKQTLTRTSLQAAINEFSTEVKGRFTTFAKDTDMNESKLKFLLQETNVIMRALEREILLKKKTIYESLVLSIQSTLTPYYKEADKISGKDTYKHMKSVLTESIELEVRQAMFEKAKEEMMSQFQDLTEQMTTKLSKDFLGMLSVIFSQCDTPVSTLPVLQEECQEILDLLNNL</sequence>
<dbReference type="InterPro" id="IPR045063">
    <property type="entry name" value="Dynamin_N"/>
</dbReference>
<dbReference type="Gene3D" id="3.40.50.300">
    <property type="entry name" value="P-loop containing nucleotide triphosphate hydrolases"/>
    <property type="match status" value="2"/>
</dbReference>
<dbReference type="GO" id="GO:0003924">
    <property type="term" value="F:GTPase activity"/>
    <property type="evidence" value="ECO:0007669"/>
    <property type="project" value="TreeGrafter"/>
</dbReference>
<evidence type="ECO:0000259" key="2">
    <source>
        <dbReference type="Pfam" id="PF00350"/>
    </source>
</evidence>